<dbReference type="AlphaFoldDB" id="A0A517Z2H8"/>
<dbReference type="RefSeq" id="WP_145367320.1">
    <property type="nucleotide sequence ID" value="NZ_CP036275.1"/>
</dbReference>
<dbReference type="KEGG" id="mri:Mal4_09710"/>
<dbReference type="EMBL" id="CP036275">
    <property type="protein sequence ID" value="QDU36683.1"/>
    <property type="molecule type" value="Genomic_DNA"/>
</dbReference>
<accession>A0A517Z2H8</accession>
<organism evidence="1 2">
    <name type="scientific">Maioricimonas rarisocia</name>
    <dbReference type="NCBI Taxonomy" id="2528026"/>
    <lineage>
        <taxon>Bacteria</taxon>
        <taxon>Pseudomonadati</taxon>
        <taxon>Planctomycetota</taxon>
        <taxon>Planctomycetia</taxon>
        <taxon>Planctomycetales</taxon>
        <taxon>Planctomycetaceae</taxon>
        <taxon>Maioricimonas</taxon>
    </lineage>
</organism>
<protein>
    <submittedName>
        <fullName evidence="1">Uncharacterized protein</fullName>
    </submittedName>
</protein>
<gene>
    <name evidence="1" type="ORF">Mal4_09710</name>
</gene>
<evidence type="ECO:0000313" key="2">
    <source>
        <dbReference type="Proteomes" id="UP000320496"/>
    </source>
</evidence>
<dbReference type="OrthoDB" id="215174at2"/>
<dbReference type="Proteomes" id="UP000320496">
    <property type="component" value="Chromosome"/>
</dbReference>
<reference evidence="1 2" key="1">
    <citation type="submission" date="2019-02" db="EMBL/GenBank/DDBJ databases">
        <title>Deep-cultivation of Planctomycetes and their phenomic and genomic characterization uncovers novel biology.</title>
        <authorList>
            <person name="Wiegand S."/>
            <person name="Jogler M."/>
            <person name="Boedeker C."/>
            <person name="Pinto D."/>
            <person name="Vollmers J."/>
            <person name="Rivas-Marin E."/>
            <person name="Kohn T."/>
            <person name="Peeters S.H."/>
            <person name="Heuer A."/>
            <person name="Rast P."/>
            <person name="Oberbeckmann S."/>
            <person name="Bunk B."/>
            <person name="Jeske O."/>
            <person name="Meyerdierks A."/>
            <person name="Storesund J.E."/>
            <person name="Kallscheuer N."/>
            <person name="Luecker S."/>
            <person name="Lage O.M."/>
            <person name="Pohl T."/>
            <person name="Merkel B.J."/>
            <person name="Hornburger P."/>
            <person name="Mueller R.-W."/>
            <person name="Bruemmer F."/>
            <person name="Labrenz M."/>
            <person name="Spormann A.M."/>
            <person name="Op den Camp H."/>
            <person name="Overmann J."/>
            <person name="Amann R."/>
            <person name="Jetten M.S.M."/>
            <person name="Mascher T."/>
            <person name="Medema M.H."/>
            <person name="Devos D.P."/>
            <person name="Kaster A.-K."/>
            <person name="Ovreas L."/>
            <person name="Rohde M."/>
            <person name="Galperin M.Y."/>
            <person name="Jogler C."/>
        </authorList>
    </citation>
    <scope>NUCLEOTIDE SEQUENCE [LARGE SCALE GENOMIC DNA]</scope>
    <source>
        <strain evidence="1 2">Mal4</strain>
    </source>
</reference>
<name>A0A517Z2H8_9PLAN</name>
<sequence>MSTASNDTRTWPELAIGLYDKLTGRGAEITYDFEDFDLFVPSSASENAEHARWRFNGVLKIRTRDTNGTTE</sequence>
<proteinExistence type="predicted"/>
<keyword evidence="2" id="KW-1185">Reference proteome</keyword>
<evidence type="ECO:0000313" key="1">
    <source>
        <dbReference type="EMBL" id="QDU36683.1"/>
    </source>
</evidence>